<dbReference type="STRING" id="10181.G5C138"/>
<dbReference type="GO" id="GO:0003746">
    <property type="term" value="F:translation elongation factor activity"/>
    <property type="evidence" value="ECO:0007669"/>
    <property type="project" value="UniProtKB-KW"/>
</dbReference>
<evidence type="ECO:0000256" key="1">
    <source>
        <dbReference type="SAM" id="MobiDB-lite"/>
    </source>
</evidence>
<evidence type="ECO:0000313" key="2">
    <source>
        <dbReference type="EMBL" id="EHB15249.1"/>
    </source>
</evidence>
<proteinExistence type="predicted"/>
<name>G5C138_HETGA</name>
<dbReference type="AlphaFoldDB" id="G5C138"/>
<gene>
    <name evidence="2" type="ORF">GW7_05545</name>
</gene>
<sequence>MYSSDPESSDYGHAQSPLSSGSPHQMYTDHYRSPEEDHEPTVPHQKPGKGHSNAFQDRLVASQDQHLGKPQGKGTVNPNKEHKSSHKEKCSRKAKSDEKSSLGTEKLHKTLSREENQRMP</sequence>
<reference evidence="2 3" key="1">
    <citation type="journal article" date="2011" name="Nature">
        <title>Genome sequencing reveals insights into physiology and longevity of the naked mole rat.</title>
        <authorList>
            <person name="Kim E.B."/>
            <person name="Fang X."/>
            <person name="Fushan A.A."/>
            <person name="Huang Z."/>
            <person name="Lobanov A.V."/>
            <person name="Han L."/>
            <person name="Marino S.M."/>
            <person name="Sun X."/>
            <person name="Turanov A.A."/>
            <person name="Yang P."/>
            <person name="Yim S.H."/>
            <person name="Zhao X."/>
            <person name="Kasaikina M.V."/>
            <person name="Stoletzki N."/>
            <person name="Peng C."/>
            <person name="Polak P."/>
            <person name="Xiong Z."/>
            <person name="Kiezun A."/>
            <person name="Zhu Y."/>
            <person name="Chen Y."/>
            <person name="Kryukov G.V."/>
            <person name="Zhang Q."/>
            <person name="Peshkin L."/>
            <person name="Yang L."/>
            <person name="Bronson R.T."/>
            <person name="Buffenstein R."/>
            <person name="Wang B."/>
            <person name="Han C."/>
            <person name="Li Q."/>
            <person name="Chen L."/>
            <person name="Zhao W."/>
            <person name="Sunyaev S.R."/>
            <person name="Park T.J."/>
            <person name="Zhang G."/>
            <person name="Wang J."/>
            <person name="Gladyshev V.N."/>
        </authorList>
    </citation>
    <scope>NUCLEOTIDE SEQUENCE [LARGE SCALE GENOMIC DNA]</scope>
</reference>
<protein>
    <submittedName>
        <fullName evidence="2">Transcription elongation factor B polypeptide 3</fullName>
    </submittedName>
</protein>
<accession>G5C138</accession>
<feature type="compositionally biased region" description="Basic and acidic residues" evidence="1">
    <location>
        <begin position="94"/>
        <end position="120"/>
    </location>
</feature>
<keyword evidence="2" id="KW-0251">Elongation factor</keyword>
<dbReference type="EMBL" id="JH172816">
    <property type="protein sequence ID" value="EHB15249.1"/>
    <property type="molecule type" value="Genomic_DNA"/>
</dbReference>
<organism evidence="2 3">
    <name type="scientific">Heterocephalus glaber</name>
    <name type="common">Naked mole rat</name>
    <dbReference type="NCBI Taxonomy" id="10181"/>
    <lineage>
        <taxon>Eukaryota</taxon>
        <taxon>Metazoa</taxon>
        <taxon>Chordata</taxon>
        <taxon>Craniata</taxon>
        <taxon>Vertebrata</taxon>
        <taxon>Euteleostomi</taxon>
        <taxon>Mammalia</taxon>
        <taxon>Eutheria</taxon>
        <taxon>Euarchontoglires</taxon>
        <taxon>Glires</taxon>
        <taxon>Rodentia</taxon>
        <taxon>Hystricomorpha</taxon>
        <taxon>Bathyergidae</taxon>
        <taxon>Heterocephalus</taxon>
    </lineage>
</organism>
<feature type="compositionally biased region" description="Basic residues" evidence="1">
    <location>
        <begin position="83"/>
        <end position="93"/>
    </location>
</feature>
<keyword evidence="2" id="KW-0648">Protein biosynthesis</keyword>
<feature type="compositionally biased region" description="Polar residues" evidence="1">
    <location>
        <begin position="16"/>
        <end position="25"/>
    </location>
</feature>
<dbReference type="InParanoid" id="G5C138"/>
<dbReference type="Proteomes" id="UP000006813">
    <property type="component" value="Unassembled WGS sequence"/>
</dbReference>
<feature type="compositionally biased region" description="Basic and acidic residues" evidence="1">
    <location>
        <begin position="27"/>
        <end position="41"/>
    </location>
</feature>
<evidence type="ECO:0000313" key="3">
    <source>
        <dbReference type="Proteomes" id="UP000006813"/>
    </source>
</evidence>
<feature type="region of interest" description="Disordered" evidence="1">
    <location>
        <begin position="1"/>
        <end position="120"/>
    </location>
</feature>